<dbReference type="EMBL" id="UINC01209467">
    <property type="protein sequence ID" value="SVE32496.1"/>
    <property type="molecule type" value="Genomic_DNA"/>
</dbReference>
<feature type="non-terminal residue" evidence="1">
    <location>
        <position position="1"/>
    </location>
</feature>
<sequence length="37" mass="4364">ETTGVGWVPMRLEERNNRPCIVLLENSRKSLEFIRYG</sequence>
<gene>
    <name evidence="1" type="ORF">METZ01_LOCUS485350</name>
</gene>
<accession>A0A383CJD2</accession>
<proteinExistence type="predicted"/>
<dbReference type="AlphaFoldDB" id="A0A383CJD2"/>
<organism evidence="1">
    <name type="scientific">marine metagenome</name>
    <dbReference type="NCBI Taxonomy" id="408172"/>
    <lineage>
        <taxon>unclassified sequences</taxon>
        <taxon>metagenomes</taxon>
        <taxon>ecological metagenomes</taxon>
    </lineage>
</organism>
<reference evidence="1" key="1">
    <citation type="submission" date="2018-05" db="EMBL/GenBank/DDBJ databases">
        <authorList>
            <person name="Lanie J.A."/>
            <person name="Ng W.-L."/>
            <person name="Kazmierczak K.M."/>
            <person name="Andrzejewski T.M."/>
            <person name="Davidsen T.M."/>
            <person name="Wayne K.J."/>
            <person name="Tettelin H."/>
            <person name="Glass J.I."/>
            <person name="Rusch D."/>
            <person name="Podicherti R."/>
            <person name="Tsui H.-C.T."/>
            <person name="Winkler M.E."/>
        </authorList>
    </citation>
    <scope>NUCLEOTIDE SEQUENCE</scope>
</reference>
<protein>
    <submittedName>
        <fullName evidence="1">Uncharacterized protein</fullName>
    </submittedName>
</protein>
<evidence type="ECO:0000313" key="1">
    <source>
        <dbReference type="EMBL" id="SVE32496.1"/>
    </source>
</evidence>
<name>A0A383CJD2_9ZZZZ</name>